<evidence type="ECO:0000256" key="10">
    <source>
        <dbReference type="ARBA" id="ARBA00022840"/>
    </source>
</evidence>
<dbReference type="PANTHER" id="PTHR47958">
    <property type="entry name" value="ATP-DEPENDENT RNA HELICASE DBP3"/>
    <property type="match status" value="1"/>
</dbReference>
<evidence type="ECO:0000256" key="3">
    <source>
        <dbReference type="ARBA" id="ARBA00022723"/>
    </source>
</evidence>
<evidence type="ECO:0000256" key="14">
    <source>
        <dbReference type="PROSITE-ProRule" id="PRU00552"/>
    </source>
</evidence>
<keyword evidence="4" id="KW-0677">Repeat</keyword>
<keyword evidence="21" id="KW-1185">Reference proteome</keyword>
<keyword evidence="5 15" id="KW-0547">Nucleotide-binding</keyword>
<dbReference type="PROSITE" id="PS51192">
    <property type="entry name" value="HELICASE_ATP_BIND_1"/>
    <property type="match status" value="1"/>
</dbReference>
<feature type="domain" description="Helicase C-terminal" evidence="18">
    <location>
        <begin position="437"/>
        <end position="584"/>
    </location>
</feature>
<dbReference type="OrthoDB" id="196131at2759"/>
<dbReference type="GO" id="GO:0003724">
    <property type="term" value="F:RNA helicase activity"/>
    <property type="evidence" value="ECO:0007669"/>
    <property type="project" value="UniProtKB-EC"/>
</dbReference>
<gene>
    <name evidence="20" type="ORF">CAMP_LOCUS1189</name>
</gene>
<feature type="compositionally biased region" description="Basic and acidic residues" evidence="16">
    <location>
        <begin position="18"/>
        <end position="41"/>
    </location>
</feature>
<feature type="region of interest" description="Disordered" evidence="16">
    <location>
        <begin position="119"/>
        <end position="138"/>
    </location>
</feature>
<dbReference type="SUPFAM" id="SSF52540">
    <property type="entry name" value="P-loop containing nucleoside triphosphate hydrolases"/>
    <property type="match status" value="1"/>
</dbReference>
<dbReference type="InterPro" id="IPR014014">
    <property type="entry name" value="RNA_helicase_DEAD_Q_motif"/>
</dbReference>
<evidence type="ECO:0000256" key="7">
    <source>
        <dbReference type="ARBA" id="ARBA00022801"/>
    </source>
</evidence>
<accession>A0A9P1I4G0</accession>
<sequence>MSDTLEGSSNCEETINIEESRRKYEERRRKILEEEQKERRNGMNISSDEDDNDVDDMFLTAVQRKREKLHRRALLKQVLAPTSNQKEEIERKRKRKEEEKQHEEAKKTLLEKHAEIMENQEEVDENEKQRREEEELLDKVTRGGALAEMTKGEQYEKPIETGWHPPAHIRNQTQKDYEENRKRRGINVEGENIPPAIGSFLEMKFPKSILEGLKNKGIFAPTAIQMQGIPVALSGRDMIGIASTGSGKTMTFVLPLSMFCAEQETALPFNRNEGPFGLIIVPSRELARQIYDLVIEIFEFLHKGGLPLMRAGLCIGGVPLGEQAKDFRQGLHICVATPGRLSDLLTKKIINLEVCRYLVLDEADRMLDMGFEDEIKSIFYFFKAQRQTLLFSATMPKKIQNFAKSALVQPIVVNVGRAGAASLNVLQEIEYVRSENKLTRILECLQKTAPKVLIFAEKKIDVDNIYEYLLVKGVEVASIHGGKDQMDRHAGIDAFRKNEKDVLVATDVASKGLDFQGIQHVINFDMPEDIENYVHRIGRTGRSGRKGLATTFINKKAEMSVMSDLKQLLVEAGQELPDFLKDLAGEEGQAPSGTNGEKGCAYCSGLGHRITDCPKLAGIANKQTQQLVRGGGGDDGAY</sequence>
<feature type="short sequence motif" description="Q motif" evidence="14">
    <location>
        <begin position="198"/>
        <end position="226"/>
    </location>
</feature>
<dbReference type="GO" id="GO:0005524">
    <property type="term" value="F:ATP binding"/>
    <property type="evidence" value="ECO:0007669"/>
    <property type="project" value="UniProtKB-KW"/>
</dbReference>
<dbReference type="SMART" id="SM00490">
    <property type="entry name" value="HELICc"/>
    <property type="match status" value="1"/>
</dbReference>
<evidence type="ECO:0000259" key="18">
    <source>
        <dbReference type="PROSITE" id="PS51194"/>
    </source>
</evidence>
<dbReference type="InterPro" id="IPR036875">
    <property type="entry name" value="Znf_CCHC_sf"/>
</dbReference>
<keyword evidence="9" id="KW-0862">Zinc</keyword>
<dbReference type="CDD" id="cd18787">
    <property type="entry name" value="SF2_C_DEAD"/>
    <property type="match status" value="1"/>
</dbReference>
<comment type="caution">
    <text evidence="20">The sequence shown here is derived from an EMBL/GenBank/DDBJ whole genome shotgun (WGS) entry which is preliminary data.</text>
</comment>
<evidence type="ECO:0000256" key="8">
    <source>
        <dbReference type="ARBA" id="ARBA00022806"/>
    </source>
</evidence>
<keyword evidence="8 15" id="KW-0347">Helicase</keyword>
<dbReference type="FunFam" id="3.40.50.300:FF:000449">
    <property type="entry name" value="Probable ATP-dependent RNA helicase DDX41"/>
    <property type="match status" value="1"/>
</dbReference>
<evidence type="ECO:0000256" key="2">
    <source>
        <dbReference type="ARBA" id="ARBA00012552"/>
    </source>
</evidence>
<dbReference type="InterPro" id="IPR014001">
    <property type="entry name" value="Helicase_ATP-bd"/>
</dbReference>
<evidence type="ECO:0000256" key="9">
    <source>
        <dbReference type="ARBA" id="ARBA00022833"/>
    </source>
</evidence>
<dbReference type="GO" id="GO:0016787">
    <property type="term" value="F:hydrolase activity"/>
    <property type="evidence" value="ECO:0007669"/>
    <property type="project" value="UniProtKB-KW"/>
</dbReference>
<feature type="domain" description="DEAD-box RNA helicase Q" evidence="19">
    <location>
        <begin position="198"/>
        <end position="226"/>
    </location>
</feature>
<keyword evidence="7 15" id="KW-0378">Hydrolase</keyword>
<dbReference type="PROSITE" id="PS51195">
    <property type="entry name" value="Q_MOTIF"/>
    <property type="match status" value="1"/>
</dbReference>
<keyword evidence="6" id="KW-0863">Zinc-finger</keyword>
<keyword evidence="11" id="KW-0694">RNA-binding</keyword>
<evidence type="ECO:0000256" key="11">
    <source>
        <dbReference type="ARBA" id="ARBA00022884"/>
    </source>
</evidence>
<evidence type="ECO:0000256" key="4">
    <source>
        <dbReference type="ARBA" id="ARBA00022737"/>
    </source>
</evidence>
<dbReference type="GO" id="GO:0008432">
    <property type="term" value="F:JUN kinase binding"/>
    <property type="evidence" value="ECO:0007669"/>
    <property type="project" value="UniProtKB-ARBA"/>
</dbReference>
<evidence type="ECO:0000256" key="12">
    <source>
        <dbReference type="ARBA" id="ARBA00023594"/>
    </source>
</evidence>
<evidence type="ECO:0000313" key="21">
    <source>
        <dbReference type="Proteomes" id="UP001152747"/>
    </source>
</evidence>
<evidence type="ECO:0000256" key="13">
    <source>
        <dbReference type="ARBA" id="ARBA00047984"/>
    </source>
</evidence>
<comment type="similarity">
    <text evidence="12">Belongs to the DEAD box helicase family. DDX41 subfamily.</text>
</comment>
<evidence type="ECO:0000256" key="15">
    <source>
        <dbReference type="RuleBase" id="RU000492"/>
    </source>
</evidence>
<dbReference type="EC" id="3.6.4.13" evidence="2"/>
<dbReference type="PROSITE" id="PS00039">
    <property type="entry name" value="DEAD_ATP_HELICASE"/>
    <property type="match status" value="1"/>
</dbReference>
<comment type="similarity">
    <text evidence="1">Belongs to the DEAD box helicase family. DDX4/VASA subfamily.</text>
</comment>
<dbReference type="GO" id="GO:0005634">
    <property type="term" value="C:nucleus"/>
    <property type="evidence" value="ECO:0007669"/>
    <property type="project" value="UniProtKB-ARBA"/>
</dbReference>
<dbReference type="AlphaFoldDB" id="A0A9P1I4G0"/>
<feature type="compositionally biased region" description="Basic and acidic residues" evidence="16">
    <location>
        <begin position="126"/>
        <end position="138"/>
    </location>
</feature>
<comment type="catalytic activity">
    <reaction evidence="13">
        <text>ATP + H2O = ADP + phosphate + H(+)</text>
        <dbReference type="Rhea" id="RHEA:13065"/>
        <dbReference type="ChEBI" id="CHEBI:15377"/>
        <dbReference type="ChEBI" id="CHEBI:15378"/>
        <dbReference type="ChEBI" id="CHEBI:30616"/>
        <dbReference type="ChEBI" id="CHEBI:43474"/>
        <dbReference type="ChEBI" id="CHEBI:456216"/>
        <dbReference type="EC" id="3.6.4.13"/>
    </reaction>
</comment>
<feature type="region of interest" description="Disordered" evidence="16">
    <location>
        <begin position="75"/>
        <end position="105"/>
    </location>
</feature>
<proteinExistence type="inferred from homology"/>
<organism evidence="20 21">
    <name type="scientific">Caenorhabditis angaria</name>
    <dbReference type="NCBI Taxonomy" id="860376"/>
    <lineage>
        <taxon>Eukaryota</taxon>
        <taxon>Metazoa</taxon>
        <taxon>Ecdysozoa</taxon>
        <taxon>Nematoda</taxon>
        <taxon>Chromadorea</taxon>
        <taxon>Rhabditida</taxon>
        <taxon>Rhabditina</taxon>
        <taxon>Rhabditomorpha</taxon>
        <taxon>Rhabditoidea</taxon>
        <taxon>Rhabditidae</taxon>
        <taxon>Peloderinae</taxon>
        <taxon>Caenorhabditis</taxon>
    </lineage>
</organism>
<reference evidence="20" key="1">
    <citation type="submission" date="2022-11" db="EMBL/GenBank/DDBJ databases">
        <authorList>
            <person name="Kikuchi T."/>
        </authorList>
    </citation>
    <scope>NUCLEOTIDE SEQUENCE</scope>
    <source>
        <strain evidence="20">PS1010</strain>
    </source>
</reference>
<dbReference type="Gene3D" id="3.40.50.300">
    <property type="entry name" value="P-loop containing nucleotide triphosphate hydrolases"/>
    <property type="match status" value="2"/>
</dbReference>
<dbReference type="GO" id="GO:0008270">
    <property type="term" value="F:zinc ion binding"/>
    <property type="evidence" value="ECO:0007669"/>
    <property type="project" value="UniProtKB-KW"/>
</dbReference>
<protein>
    <recommendedName>
        <fullName evidence="2">RNA helicase</fullName>
        <ecNumber evidence="2">3.6.4.13</ecNumber>
    </recommendedName>
</protein>
<evidence type="ECO:0000259" key="17">
    <source>
        <dbReference type="PROSITE" id="PS51192"/>
    </source>
</evidence>
<dbReference type="SUPFAM" id="SSF57756">
    <property type="entry name" value="Retrovirus zinc finger-like domains"/>
    <property type="match status" value="1"/>
</dbReference>
<evidence type="ECO:0000256" key="16">
    <source>
        <dbReference type="SAM" id="MobiDB-lite"/>
    </source>
</evidence>
<dbReference type="InterPro" id="IPR001650">
    <property type="entry name" value="Helicase_C-like"/>
</dbReference>
<dbReference type="Pfam" id="PF00270">
    <property type="entry name" value="DEAD"/>
    <property type="match status" value="1"/>
</dbReference>
<dbReference type="Proteomes" id="UP001152747">
    <property type="component" value="Unassembled WGS sequence"/>
</dbReference>
<dbReference type="FunFam" id="3.40.50.300:FF:000657">
    <property type="entry name" value="Probable ATP-dependent RNA helicase DDX41"/>
    <property type="match status" value="1"/>
</dbReference>
<dbReference type="GO" id="GO:0003723">
    <property type="term" value="F:RNA binding"/>
    <property type="evidence" value="ECO:0007669"/>
    <property type="project" value="UniProtKB-KW"/>
</dbReference>
<dbReference type="EMBL" id="CANHGI010000001">
    <property type="protein sequence ID" value="CAI5438552.1"/>
    <property type="molecule type" value="Genomic_DNA"/>
</dbReference>
<feature type="region of interest" description="Disordered" evidence="16">
    <location>
        <begin position="1"/>
        <end position="54"/>
    </location>
</feature>
<dbReference type="InterPro" id="IPR011545">
    <property type="entry name" value="DEAD/DEAH_box_helicase_dom"/>
</dbReference>
<evidence type="ECO:0000256" key="6">
    <source>
        <dbReference type="ARBA" id="ARBA00022771"/>
    </source>
</evidence>
<evidence type="ECO:0000256" key="1">
    <source>
        <dbReference type="ARBA" id="ARBA00010132"/>
    </source>
</evidence>
<keyword evidence="3" id="KW-0479">Metal-binding</keyword>
<feature type="compositionally biased region" description="Basic and acidic residues" evidence="16">
    <location>
        <begin position="85"/>
        <end position="105"/>
    </location>
</feature>
<name>A0A9P1I4G0_9PELO</name>
<feature type="compositionally biased region" description="Polar residues" evidence="16">
    <location>
        <begin position="1"/>
        <end position="13"/>
    </location>
</feature>
<feature type="domain" description="Helicase ATP-binding" evidence="17">
    <location>
        <begin position="229"/>
        <end position="413"/>
    </location>
</feature>
<dbReference type="GO" id="GO:0043186">
    <property type="term" value="C:P granule"/>
    <property type="evidence" value="ECO:0007669"/>
    <property type="project" value="UniProtKB-ARBA"/>
</dbReference>
<evidence type="ECO:0000259" key="19">
    <source>
        <dbReference type="PROSITE" id="PS51195"/>
    </source>
</evidence>
<dbReference type="InterPro" id="IPR027417">
    <property type="entry name" value="P-loop_NTPase"/>
</dbReference>
<dbReference type="InterPro" id="IPR000629">
    <property type="entry name" value="RNA-helicase_DEAD-box_CS"/>
</dbReference>
<dbReference type="SMART" id="SM00487">
    <property type="entry name" value="DEXDc"/>
    <property type="match status" value="1"/>
</dbReference>
<keyword evidence="10 15" id="KW-0067">ATP-binding</keyword>
<dbReference type="Pfam" id="PF00271">
    <property type="entry name" value="Helicase_C"/>
    <property type="match status" value="1"/>
</dbReference>
<evidence type="ECO:0000313" key="20">
    <source>
        <dbReference type="EMBL" id="CAI5438552.1"/>
    </source>
</evidence>
<evidence type="ECO:0000256" key="5">
    <source>
        <dbReference type="ARBA" id="ARBA00022741"/>
    </source>
</evidence>
<dbReference type="PROSITE" id="PS51194">
    <property type="entry name" value="HELICASE_CTER"/>
    <property type="match status" value="1"/>
</dbReference>